<dbReference type="EMBL" id="BPLQ01002817">
    <property type="protein sequence ID" value="GIX95794.1"/>
    <property type="molecule type" value="Genomic_DNA"/>
</dbReference>
<keyword evidence="2" id="KW-1185">Reference proteome</keyword>
<dbReference type="Proteomes" id="UP001054837">
    <property type="component" value="Unassembled WGS sequence"/>
</dbReference>
<reference evidence="1 2" key="1">
    <citation type="submission" date="2021-06" db="EMBL/GenBank/DDBJ databases">
        <title>Caerostris darwini draft genome.</title>
        <authorList>
            <person name="Kono N."/>
            <person name="Arakawa K."/>
        </authorList>
    </citation>
    <scope>NUCLEOTIDE SEQUENCE [LARGE SCALE GENOMIC DNA]</scope>
</reference>
<name>A0AAV4PGM9_9ARAC</name>
<dbReference type="AlphaFoldDB" id="A0AAV4PGM9"/>
<organism evidence="1 2">
    <name type="scientific">Caerostris darwini</name>
    <dbReference type="NCBI Taxonomy" id="1538125"/>
    <lineage>
        <taxon>Eukaryota</taxon>
        <taxon>Metazoa</taxon>
        <taxon>Ecdysozoa</taxon>
        <taxon>Arthropoda</taxon>
        <taxon>Chelicerata</taxon>
        <taxon>Arachnida</taxon>
        <taxon>Araneae</taxon>
        <taxon>Araneomorphae</taxon>
        <taxon>Entelegynae</taxon>
        <taxon>Araneoidea</taxon>
        <taxon>Araneidae</taxon>
        <taxon>Caerostris</taxon>
    </lineage>
</organism>
<evidence type="ECO:0000313" key="2">
    <source>
        <dbReference type="Proteomes" id="UP001054837"/>
    </source>
</evidence>
<protein>
    <submittedName>
        <fullName evidence="1">Uncharacterized protein</fullName>
    </submittedName>
</protein>
<gene>
    <name evidence="1" type="ORF">CDAR_289071</name>
</gene>
<evidence type="ECO:0000313" key="1">
    <source>
        <dbReference type="EMBL" id="GIX95794.1"/>
    </source>
</evidence>
<proteinExistence type="predicted"/>
<sequence>MRPPNSFVRELAGRQKAREMAQKSEVWKGKEVLQDQRGNSGDFSVLVFGNGSARSCPSGKNCLRNGRIGMRPPNSFEEVT</sequence>
<comment type="caution">
    <text evidence="1">The sequence shown here is derived from an EMBL/GenBank/DDBJ whole genome shotgun (WGS) entry which is preliminary data.</text>
</comment>
<accession>A0AAV4PGM9</accession>